<keyword evidence="7" id="KW-0653">Protein transport</keyword>
<dbReference type="InterPro" id="IPR051045">
    <property type="entry name" value="TonB-dependent_transducer"/>
</dbReference>
<keyword evidence="6" id="KW-0812">Transmembrane</keyword>
<dbReference type="GO" id="GO:0031992">
    <property type="term" value="F:energy transducer activity"/>
    <property type="evidence" value="ECO:0007669"/>
    <property type="project" value="TreeGrafter"/>
</dbReference>
<dbReference type="PANTHER" id="PTHR33446">
    <property type="entry name" value="PROTEIN TONB-RELATED"/>
    <property type="match status" value="1"/>
</dbReference>
<dbReference type="RefSeq" id="WP_100342589.1">
    <property type="nucleotide sequence ID" value="NZ_PGFJ01000002.1"/>
</dbReference>
<feature type="domain" description="TonB C-terminal" evidence="12">
    <location>
        <begin position="53"/>
        <end position="145"/>
    </location>
</feature>
<dbReference type="InterPro" id="IPR006260">
    <property type="entry name" value="TonB/TolA_C"/>
</dbReference>
<evidence type="ECO:0000256" key="4">
    <source>
        <dbReference type="ARBA" id="ARBA00022475"/>
    </source>
</evidence>
<evidence type="ECO:0000259" key="12">
    <source>
        <dbReference type="PROSITE" id="PS52015"/>
    </source>
</evidence>
<keyword evidence="4" id="KW-1003">Cell membrane</keyword>
<evidence type="ECO:0000256" key="1">
    <source>
        <dbReference type="ARBA" id="ARBA00004383"/>
    </source>
</evidence>
<dbReference type="EMBL" id="PGFJ01000002">
    <property type="protein sequence ID" value="PJJ80301.1"/>
    <property type="molecule type" value="Genomic_DNA"/>
</dbReference>
<keyword evidence="11" id="KW-0732">Signal</keyword>
<keyword evidence="5" id="KW-0997">Cell inner membrane</keyword>
<evidence type="ECO:0000256" key="10">
    <source>
        <dbReference type="SAM" id="MobiDB-lite"/>
    </source>
</evidence>
<comment type="caution">
    <text evidence="13">The sequence shown here is derived from an EMBL/GenBank/DDBJ whole genome shotgun (WGS) entry which is preliminary data.</text>
</comment>
<feature type="signal peptide" evidence="11">
    <location>
        <begin position="1"/>
        <end position="24"/>
    </location>
</feature>
<dbReference type="GO" id="GO:0015031">
    <property type="term" value="P:protein transport"/>
    <property type="evidence" value="ECO:0007669"/>
    <property type="project" value="UniProtKB-KW"/>
</dbReference>
<evidence type="ECO:0000256" key="8">
    <source>
        <dbReference type="ARBA" id="ARBA00022989"/>
    </source>
</evidence>
<accession>A0A2H9VPR1</accession>
<organism evidence="13 14">
    <name type="scientific">Mucilaginibacter auburnensis</name>
    <dbReference type="NCBI Taxonomy" id="1457233"/>
    <lineage>
        <taxon>Bacteria</taxon>
        <taxon>Pseudomonadati</taxon>
        <taxon>Bacteroidota</taxon>
        <taxon>Sphingobacteriia</taxon>
        <taxon>Sphingobacteriales</taxon>
        <taxon>Sphingobacteriaceae</taxon>
        <taxon>Mucilaginibacter</taxon>
    </lineage>
</organism>
<evidence type="ECO:0000256" key="9">
    <source>
        <dbReference type="ARBA" id="ARBA00023136"/>
    </source>
</evidence>
<comment type="subcellular location">
    <subcellularLocation>
        <location evidence="1">Cell inner membrane</location>
        <topology evidence="1">Single-pass membrane protein</topology>
        <orientation evidence="1">Periplasmic side</orientation>
    </subcellularLocation>
</comment>
<dbReference type="Gene3D" id="3.30.1150.10">
    <property type="match status" value="1"/>
</dbReference>
<dbReference type="Pfam" id="PF03544">
    <property type="entry name" value="TonB_C"/>
    <property type="match status" value="1"/>
</dbReference>
<sequence>MRRLKKAVAIALVCATGLAFSANAQSKKPDAPKPPQKKGNVYTSVDTAPSFPGGLEALGKYLASAVKYPAADRENNVQGKVFVSFIVETNGKVSNVKALRGPSKTLIAEGVRVMKASPNWVAGKQKGKPVRVEFTVPINFVMNES</sequence>
<gene>
    <name evidence="13" type="ORF">CLV57_3451</name>
</gene>
<dbReference type="NCBIfam" id="TIGR01352">
    <property type="entry name" value="tonB_Cterm"/>
    <property type="match status" value="1"/>
</dbReference>
<dbReference type="AlphaFoldDB" id="A0A2H9VPR1"/>
<evidence type="ECO:0000256" key="6">
    <source>
        <dbReference type="ARBA" id="ARBA00022692"/>
    </source>
</evidence>
<dbReference type="InterPro" id="IPR037682">
    <property type="entry name" value="TonB_C"/>
</dbReference>
<evidence type="ECO:0000256" key="3">
    <source>
        <dbReference type="ARBA" id="ARBA00022448"/>
    </source>
</evidence>
<dbReference type="SUPFAM" id="SSF74653">
    <property type="entry name" value="TolA/TonB C-terminal domain"/>
    <property type="match status" value="1"/>
</dbReference>
<keyword evidence="14" id="KW-1185">Reference proteome</keyword>
<evidence type="ECO:0000256" key="5">
    <source>
        <dbReference type="ARBA" id="ARBA00022519"/>
    </source>
</evidence>
<dbReference type="OrthoDB" id="649093at2"/>
<feature type="chain" id="PRO_5014188785" evidence="11">
    <location>
        <begin position="25"/>
        <end position="145"/>
    </location>
</feature>
<evidence type="ECO:0000256" key="11">
    <source>
        <dbReference type="SAM" id="SignalP"/>
    </source>
</evidence>
<evidence type="ECO:0000313" key="13">
    <source>
        <dbReference type="EMBL" id="PJJ80301.1"/>
    </source>
</evidence>
<dbReference type="PANTHER" id="PTHR33446:SF2">
    <property type="entry name" value="PROTEIN TONB"/>
    <property type="match status" value="1"/>
</dbReference>
<dbReference type="GO" id="GO:0098797">
    <property type="term" value="C:plasma membrane protein complex"/>
    <property type="evidence" value="ECO:0007669"/>
    <property type="project" value="TreeGrafter"/>
</dbReference>
<evidence type="ECO:0000313" key="14">
    <source>
        <dbReference type="Proteomes" id="UP000242687"/>
    </source>
</evidence>
<keyword evidence="3" id="KW-0813">Transport</keyword>
<keyword evidence="8" id="KW-1133">Transmembrane helix</keyword>
<feature type="region of interest" description="Disordered" evidence="10">
    <location>
        <begin position="24"/>
        <end position="44"/>
    </location>
</feature>
<protein>
    <submittedName>
        <fullName evidence="13">TonB family protein</fullName>
    </submittedName>
</protein>
<dbReference type="Proteomes" id="UP000242687">
    <property type="component" value="Unassembled WGS sequence"/>
</dbReference>
<evidence type="ECO:0000256" key="2">
    <source>
        <dbReference type="ARBA" id="ARBA00006555"/>
    </source>
</evidence>
<reference evidence="13 14" key="1">
    <citation type="submission" date="2017-11" db="EMBL/GenBank/DDBJ databases">
        <title>Genomic Encyclopedia of Archaeal and Bacterial Type Strains, Phase II (KMG-II): From Individual Species to Whole Genera.</title>
        <authorList>
            <person name="Goeker M."/>
        </authorList>
    </citation>
    <scope>NUCLEOTIDE SEQUENCE [LARGE SCALE GENOMIC DNA]</scope>
    <source>
        <strain evidence="13 14">DSM 28175</strain>
    </source>
</reference>
<keyword evidence="9" id="KW-0472">Membrane</keyword>
<dbReference type="GO" id="GO:0055085">
    <property type="term" value="P:transmembrane transport"/>
    <property type="evidence" value="ECO:0007669"/>
    <property type="project" value="InterPro"/>
</dbReference>
<proteinExistence type="inferred from homology"/>
<dbReference type="PROSITE" id="PS52015">
    <property type="entry name" value="TONB_CTD"/>
    <property type="match status" value="1"/>
</dbReference>
<comment type="similarity">
    <text evidence="2">Belongs to the TonB family.</text>
</comment>
<evidence type="ECO:0000256" key="7">
    <source>
        <dbReference type="ARBA" id="ARBA00022927"/>
    </source>
</evidence>
<name>A0A2H9VPR1_9SPHI</name>